<protein>
    <submittedName>
        <fullName evidence="1">Uncharacterized protein</fullName>
    </submittedName>
</protein>
<evidence type="ECO:0000313" key="1">
    <source>
        <dbReference type="EMBL" id="TNN43178.1"/>
    </source>
</evidence>
<comment type="caution">
    <text evidence="1">The sequence shown here is derived from an EMBL/GenBank/DDBJ whole genome shotgun (WGS) entry which is preliminary data.</text>
</comment>
<name>A0A4Z2FPU1_9TELE</name>
<sequence>MRSASVCSETERAETLKGFISVAAEKQRRNKEKNETPISALIIPLHADRHVFTRDDLQSWHEKLRASPRSQDDYHQSA</sequence>
<evidence type="ECO:0000313" key="2">
    <source>
        <dbReference type="Proteomes" id="UP000314294"/>
    </source>
</evidence>
<dbReference type="EMBL" id="SRLO01000983">
    <property type="protein sequence ID" value="TNN43178.1"/>
    <property type="molecule type" value="Genomic_DNA"/>
</dbReference>
<organism evidence="1 2">
    <name type="scientific">Liparis tanakae</name>
    <name type="common">Tanaka's snailfish</name>
    <dbReference type="NCBI Taxonomy" id="230148"/>
    <lineage>
        <taxon>Eukaryota</taxon>
        <taxon>Metazoa</taxon>
        <taxon>Chordata</taxon>
        <taxon>Craniata</taxon>
        <taxon>Vertebrata</taxon>
        <taxon>Euteleostomi</taxon>
        <taxon>Actinopterygii</taxon>
        <taxon>Neopterygii</taxon>
        <taxon>Teleostei</taxon>
        <taxon>Neoteleostei</taxon>
        <taxon>Acanthomorphata</taxon>
        <taxon>Eupercaria</taxon>
        <taxon>Perciformes</taxon>
        <taxon>Cottioidei</taxon>
        <taxon>Cottales</taxon>
        <taxon>Liparidae</taxon>
        <taxon>Liparis</taxon>
    </lineage>
</organism>
<gene>
    <name evidence="1" type="ORF">EYF80_046625</name>
</gene>
<dbReference type="AlphaFoldDB" id="A0A4Z2FPU1"/>
<proteinExistence type="predicted"/>
<accession>A0A4Z2FPU1</accession>
<keyword evidence="2" id="KW-1185">Reference proteome</keyword>
<dbReference type="Proteomes" id="UP000314294">
    <property type="component" value="Unassembled WGS sequence"/>
</dbReference>
<reference evidence="1 2" key="1">
    <citation type="submission" date="2019-03" db="EMBL/GenBank/DDBJ databases">
        <title>First draft genome of Liparis tanakae, snailfish: a comprehensive survey of snailfish specific genes.</title>
        <authorList>
            <person name="Kim W."/>
            <person name="Song I."/>
            <person name="Jeong J.-H."/>
            <person name="Kim D."/>
            <person name="Kim S."/>
            <person name="Ryu S."/>
            <person name="Song J.Y."/>
            <person name="Lee S.K."/>
        </authorList>
    </citation>
    <scope>NUCLEOTIDE SEQUENCE [LARGE SCALE GENOMIC DNA]</scope>
    <source>
        <tissue evidence="1">Muscle</tissue>
    </source>
</reference>